<accession>A0A7E5WZ77</accession>
<dbReference type="InParanoid" id="A0A7E5WZ77"/>
<dbReference type="GeneID" id="113507526"/>
<dbReference type="KEGG" id="tnl:113507526"/>
<evidence type="ECO:0000313" key="1">
    <source>
        <dbReference type="Proteomes" id="UP000322000"/>
    </source>
</evidence>
<sequence>MERGPNLQQDLQALILRWRRFPFVYTADIETFYREVRIQEQDQHLQRILWRDSEEDKIKEYQPCTVTYGTKAAPFLAMRTIKQLIYDDGAQYPLAAEILQSQLYVDDLLAGSYDLQQAKATQQQLIDLLKQGGFNLRKWASNDKRLLEDLKPDQISQNMIDFKHTETNKTLGVMWNPSTDQFTFHHPVEITNECTTITKRSLLSQLSKRYDPLGWLSPATIKAKLIFQQLWTTNLNWDDPVPQNVQKQ</sequence>
<name>A0A7E5WZ77_TRINI</name>
<dbReference type="GO" id="GO:0071897">
    <property type="term" value="P:DNA biosynthetic process"/>
    <property type="evidence" value="ECO:0007669"/>
    <property type="project" value="UniProtKB-ARBA"/>
</dbReference>
<reference evidence="2" key="1">
    <citation type="submission" date="2025-08" db="UniProtKB">
        <authorList>
            <consortium name="RefSeq"/>
        </authorList>
    </citation>
    <scope>IDENTIFICATION</scope>
</reference>
<dbReference type="PANTHER" id="PTHR47331">
    <property type="entry name" value="PHD-TYPE DOMAIN-CONTAINING PROTEIN"/>
    <property type="match status" value="1"/>
</dbReference>
<organism evidence="1 2">
    <name type="scientific">Trichoplusia ni</name>
    <name type="common">Cabbage looper</name>
    <dbReference type="NCBI Taxonomy" id="7111"/>
    <lineage>
        <taxon>Eukaryota</taxon>
        <taxon>Metazoa</taxon>
        <taxon>Ecdysozoa</taxon>
        <taxon>Arthropoda</taxon>
        <taxon>Hexapoda</taxon>
        <taxon>Insecta</taxon>
        <taxon>Pterygota</taxon>
        <taxon>Neoptera</taxon>
        <taxon>Endopterygota</taxon>
        <taxon>Lepidoptera</taxon>
        <taxon>Glossata</taxon>
        <taxon>Ditrysia</taxon>
        <taxon>Noctuoidea</taxon>
        <taxon>Noctuidae</taxon>
        <taxon>Plusiinae</taxon>
        <taxon>Trichoplusia</taxon>
    </lineage>
</organism>
<protein>
    <submittedName>
        <fullName evidence="2">Uncharacterized protein LOC113507526</fullName>
    </submittedName>
</protein>
<dbReference type="InterPro" id="IPR043502">
    <property type="entry name" value="DNA/RNA_pol_sf"/>
</dbReference>
<dbReference type="Proteomes" id="UP000322000">
    <property type="component" value="Unplaced"/>
</dbReference>
<dbReference type="InterPro" id="IPR008042">
    <property type="entry name" value="Retrotrans_Pao"/>
</dbReference>
<gene>
    <name evidence="2" type="primary">LOC113507526</name>
</gene>
<dbReference type="SUPFAM" id="SSF56672">
    <property type="entry name" value="DNA/RNA polymerases"/>
    <property type="match status" value="1"/>
</dbReference>
<dbReference type="AlphaFoldDB" id="A0A7E5WZ77"/>
<proteinExistence type="predicted"/>
<dbReference type="Pfam" id="PF05380">
    <property type="entry name" value="Peptidase_A17"/>
    <property type="match status" value="1"/>
</dbReference>
<dbReference type="OrthoDB" id="8052806at2759"/>
<dbReference type="RefSeq" id="XP_026746183.1">
    <property type="nucleotide sequence ID" value="XM_026890382.1"/>
</dbReference>
<evidence type="ECO:0000313" key="2">
    <source>
        <dbReference type="RefSeq" id="XP_026746183.1"/>
    </source>
</evidence>
<keyword evidence="1" id="KW-1185">Reference proteome</keyword>